<dbReference type="EMBL" id="CP063169">
    <property type="protein sequence ID" value="QOR70680.1"/>
    <property type="molecule type" value="Genomic_DNA"/>
</dbReference>
<dbReference type="Proteomes" id="UP000593758">
    <property type="component" value="Chromosome"/>
</dbReference>
<evidence type="ECO:0000259" key="1">
    <source>
        <dbReference type="Pfam" id="PF01548"/>
    </source>
</evidence>
<dbReference type="GO" id="GO:0006313">
    <property type="term" value="P:DNA transposition"/>
    <property type="evidence" value="ECO:0007669"/>
    <property type="project" value="InterPro"/>
</dbReference>
<keyword evidence="4" id="KW-1185">Reference proteome</keyword>
<dbReference type="KEGG" id="halt:IM660_19250"/>
<name>A0A7M1ST01_9MICO</name>
<dbReference type="PANTHER" id="PTHR33055:SF16">
    <property type="entry name" value="TRANSPOSASE FOR INSERTION SEQUENCE ELEMENT IS1547"/>
    <property type="match status" value="1"/>
</dbReference>
<protein>
    <submittedName>
        <fullName evidence="3">IS110 family transposase</fullName>
    </submittedName>
</protein>
<gene>
    <name evidence="3" type="ORF">IM660_19250</name>
</gene>
<feature type="domain" description="Transposase IS116/IS110/IS902 C-terminal" evidence="2">
    <location>
        <begin position="248"/>
        <end position="330"/>
    </location>
</feature>
<dbReference type="NCBIfam" id="NF033542">
    <property type="entry name" value="transpos_IS110"/>
    <property type="match status" value="1"/>
</dbReference>
<dbReference type="RefSeq" id="WP_193497355.1">
    <property type="nucleotide sequence ID" value="NZ_CP063169.1"/>
</dbReference>
<dbReference type="PANTHER" id="PTHR33055">
    <property type="entry name" value="TRANSPOSASE FOR INSERTION SEQUENCE ELEMENT IS1111A"/>
    <property type="match status" value="1"/>
</dbReference>
<proteinExistence type="predicted"/>
<dbReference type="AlphaFoldDB" id="A0A7M1ST01"/>
<dbReference type="InterPro" id="IPR047650">
    <property type="entry name" value="Transpos_IS110"/>
</dbReference>
<evidence type="ECO:0000313" key="4">
    <source>
        <dbReference type="Proteomes" id="UP000593758"/>
    </source>
</evidence>
<dbReference type="Pfam" id="PF01548">
    <property type="entry name" value="DEDD_Tnp_IS110"/>
    <property type="match status" value="1"/>
</dbReference>
<accession>A0A7M1ST01</accession>
<feature type="domain" description="Transposase IS110-like N-terminal" evidence="1">
    <location>
        <begin position="12"/>
        <end position="169"/>
    </location>
</feature>
<dbReference type="Pfam" id="PF02371">
    <property type="entry name" value="Transposase_20"/>
    <property type="match status" value="1"/>
</dbReference>
<dbReference type="GO" id="GO:0003677">
    <property type="term" value="F:DNA binding"/>
    <property type="evidence" value="ECO:0007669"/>
    <property type="project" value="InterPro"/>
</dbReference>
<reference evidence="3 4" key="1">
    <citation type="submission" date="2020-10" db="EMBL/GenBank/DDBJ databases">
        <title>Haloactinobacterium sp. RN3S43, a bacterium isolated from saline soil.</title>
        <authorList>
            <person name="Sun J.-Q."/>
        </authorList>
    </citation>
    <scope>NUCLEOTIDE SEQUENCE [LARGE SCALE GENOMIC DNA]</scope>
    <source>
        <strain evidence="3 4">RN3S43</strain>
    </source>
</reference>
<dbReference type="InterPro" id="IPR003346">
    <property type="entry name" value="Transposase_20"/>
</dbReference>
<evidence type="ECO:0000259" key="2">
    <source>
        <dbReference type="Pfam" id="PF02371"/>
    </source>
</evidence>
<sequence>MTSLSDLVEVVIGVDTHVDTHTAAIIDAGTGGVLGQVQVAATPAGYAELVEFVDTHLRGEDEADIETDPCAATGGRAWAIEGTRSHGAGLTRHLQARGELVIEIDRPQRAKRRRGAKSDPIDAVRAAREALTREHLATPRSGGNRHALAILLSTRDSLVTEAGRAARQVFHLIITAPEPLRAKFAGKKLPAMITTAARLRTRPGQDIETTTTITILRDLARRAQDLTTQATQYKKQIHHIVTSMRADLLDQPGIGPIVAARILCAWSHPGRIHSEAAFAMLAGVAPIPATSGRTTNRHRLNRHGDRQLNRALHVIVLTRLRHDPHTRAYAQRRTTQGRTHREITRCLKRYIARDIYRQLEHHNPTNTP</sequence>
<evidence type="ECO:0000313" key="3">
    <source>
        <dbReference type="EMBL" id="QOR70680.1"/>
    </source>
</evidence>
<dbReference type="GO" id="GO:0004803">
    <property type="term" value="F:transposase activity"/>
    <property type="evidence" value="ECO:0007669"/>
    <property type="project" value="InterPro"/>
</dbReference>
<dbReference type="InterPro" id="IPR002525">
    <property type="entry name" value="Transp_IS110-like_N"/>
</dbReference>
<organism evidence="3 4">
    <name type="scientific">Ruania alkalisoli</name>
    <dbReference type="NCBI Taxonomy" id="2779775"/>
    <lineage>
        <taxon>Bacteria</taxon>
        <taxon>Bacillati</taxon>
        <taxon>Actinomycetota</taxon>
        <taxon>Actinomycetes</taxon>
        <taxon>Micrococcales</taxon>
        <taxon>Ruaniaceae</taxon>
        <taxon>Ruania</taxon>
    </lineage>
</organism>